<dbReference type="InterPro" id="IPR001128">
    <property type="entry name" value="Cyt_P450"/>
</dbReference>
<organism evidence="11 12">
    <name type="scientific">Ganoderma sinense ZZ0214-1</name>
    <dbReference type="NCBI Taxonomy" id="1077348"/>
    <lineage>
        <taxon>Eukaryota</taxon>
        <taxon>Fungi</taxon>
        <taxon>Dikarya</taxon>
        <taxon>Basidiomycota</taxon>
        <taxon>Agaricomycotina</taxon>
        <taxon>Agaricomycetes</taxon>
        <taxon>Polyporales</taxon>
        <taxon>Polyporaceae</taxon>
        <taxon>Ganoderma</taxon>
    </lineage>
</organism>
<evidence type="ECO:0000256" key="10">
    <source>
        <dbReference type="SAM" id="SignalP"/>
    </source>
</evidence>
<dbReference type="InterPro" id="IPR036396">
    <property type="entry name" value="Cyt_P450_sf"/>
</dbReference>
<proteinExistence type="inferred from homology"/>
<evidence type="ECO:0000256" key="5">
    <source>
        <dbReference type="ARBA" id="ARBA00022723"/>
    </source>
</evidence>
<keyword evidence="6" id="KW-0560">Oxidoreductase</keyword>
<evidence type="ECO:0000256" key="4">
    <source>
        <dbReference type="ARBA" id="ARBA00022617"/>
    </source>
</evidence>
<dbReference type="SUPFAM" id="SSF48264">
    <property type="entry name" value="Cytochrome P450"/>
    <property type="match status" value="1"/>
</dbReference>
<dbReference type="PRINTS" id="PR00463">
    <property type="entry name" value="EP450I"/>
</dbReference>
<dbReference type="OrthoDB" id="1470350at2759"/>
<protein>
    <submittedName>
        <fullName evidence="11">Cytochrome P450</fullName>
    </submittedName>
</protein>
<evidence type="ECO:0000256" key="3">
    <source>
        <dbReference type="ARBA" id="ARBA00010617"/>
    </source>
</evidence>
<dbReference type="PANTHER" id="PTHR24305">
    <property type="entry name" value="CYTOCHROME P450"/>
    <property type="match status" value="1"/>
</dbReference>
<dbReference type="PRINTS" id="PR00385">
    <property type="entry name" value="P450"/>
</dbReference>
<dbReference type="GO" id="GO:0004497">
    <property type="term" value="F:monooxygenase activity"/>
    <property type="evidence" value="ECO:0007669"/>
    <property type="project" value="UniProtKB-KW"/>
</dbReference>
<feature type="chain" id="PRO_5013614224" evidence="10">
    <location>
        <begin position="23"/>
        <end position="553"/>
    </location>
</feature>
<keyword evidence="4 9" id="KW-0349">Heme</keyword>
<comment type="cofactor">
    <cofactor evidence="1 9">
        <name>heme</name>
        <dbReference type="ChEBI" id="CHEBI:30413"/>
    </cofactor>
</comment>
<dbReference type="CDD" id="cd11069">
    <property type="entry name" value="CYP_FUM15-like"/>
    <property type="match status" value="1"/>
</dbReference>
<accession>A0A2G8S665</accession>
<dbReference type="InterPro" id="IPR050121">
    <property type="entry name" value="Cytochrome_P450_monoxygenase"/>
</dbReference>
<evidence type="ECO:0000256" key="1">
    <source>
        <dbReference type="ARBA" id="ARBA00001971"/>
    </source>
</evidence>
<sequence length="553" mass="61565">MAHLTVPVIGLVLCFVWRLVRNFVVSSPLDKIPGPPSGSAISGNMFQFFNPNSWKFVDDVIEIYGPVAKCHGFDGSRILHVYDPKAMHSIYVKDQDNYSREEKMMSTFGLLLGPGLLATQGPVHKKQRKMLNPVFSGAHMRNLTPLFYDVANKLRTVIGSQVKNGPEDLDILAWMGRAALELVGRGGLGYSFDALASESHNEFAQAVKALKPAMNRTPIVREVARFLPYLGPAWFRRFLLRLIPIAKIQRLKVLTDALNKAAQDIYLEKKAAIEKGDADVLHSVGEGKDIMSVLLRENMKASEEDRLPEDEVLAQMGTFILAGVDTTSNALSRILHLLCLSPDVQGKLRAELREAQEQYGKDIPYDQLCALPYLDAVCRETLRLCVAPLVFHPIAMVDTVIPLSEPLRCTDGTVITEVPVPKGTTILLNLRACNTNKALWGQDACEWKPERWLRPLPKAVEDARIPGIYANLYVLRILSLPQMTFISGGYSCIGFKFSQLEMKIVLATLVSNFHFELSPDKPIFWNFAGIAYPVTSHKSSKPEMYLQVSLASG</sequence>
<dbReference type="InterPro" id="IPR002401">
    <property type="entry name" value="Cyt_P450_E_grp-I"/>
</dbReference>
<dbReference type="PANTHER" id="PTHR24305:SF166">
    <property type="entry name" value="CYTOCHROME P450 12A4, MITOCHONDRIAL-RELATED"/>
    <property type="match status" value="1"/>
</dbReference>
<feature type="signal peptide" evidence="10">
    <location>
        <begin position="1"/>
        <end position="22"/>
    </location>
</feature>
<evidence type="ECO:0000256" key="2">
    <source>
        <dbReference type="ARBA" id="ARBA00005179"/>
    </source>
</evidence>
<dbReference type="AlphaFoldDB" id="A0A2G8S665"/>
<keyword evidence="10" id="KW-0732">Signal</keyword>
<keyword evidence="8" id="KW-0503">Monooxygenase</keyword>
<feature type="binding site" description="axial binding residue" evidence="9">
    <location>
        <position position="492"/>
    </location>
    <ligand>
        <name>heme</name>
        <dbReference type="ChEBI" id="CHEBI:30413"/>
    </ligand>
    <ligandPart>
        <name>Fe</name>
        <dbReference type="ChEBI" id="CHEBI:18248"/>
    </ligandPart>
</feature>
<dbReference type="Gene3D" id="1.10.630.10">
    <property type="entry name" value="Cytochrome P450"/>
    <property type="match status" value="1"/>
</dbReference>
<evidence type="ECO:0000256" key="6">
    <source>
        <dbReference type="ARBA" id="ARBA00023002"/>
    </source>
</evidence>
<evidence type="ECO:0000256" key="9">
    <source>
        <dbReference type="PIRSR" id="PIRSR602401-1"/>
    </source>
</evidence>
<reference evidence="11 12" key="1">
    <citation type="journal article" date="2015" name="Sci. Rep.">
        <title>Chromosome-level genome map provides insights into diverse defense mechanisms in the medicinal fungus Ganoderma sinense.</title>
        <authorList>
            <person name="Zhu Y."/>
            <person name="Xu J."/>
            <person name="Sun C."/>
            <person name="Zhou S."/>
            <person name="Xu H."/>
            <person name="Nelson D.R."/>
            <person name="Qian J."/>
            <person name="Song J."/>
            <person name="Luo H."/>
            <person name="Xiang L."/>
            <person name="Li Y."/>
            <person name="Xu Z."/>
            <person name="Ji A."/>
            <person name="Wang L."/>
            <person name="Lu S."/>
            <person name="Hayward A."/>
            <person name="Sun W."/>
            <person name="Li X."/>
            <person name="Schwartz D.C."/>
            <person name="Wang Y."/>
            <person name="Chen S."/>
        </authorList>
    </citation>
    <scope>NUCLEOTIDE SEQUENCE [LARGE SCALE GENOMIC DNA]</scope>
    <source>
        <strain evidence="11 12">ZZ0214-1</strain>
    </source>
</reference>
<evidence type="ECO:0000313" key="12">
    <source>
        <dbReference type="Proteomes" id="UP000230002"/>
    </source>
</evidence>
<evidence type="ECO:0000256" key="8">
    <source>
        <dbReference type="ARBA" id="ARBA00023033"/>
    </source>
</evidence>
<dbReference type="EMBL" id="AYKW01000023">
    <property type="protein sequence ID" value="PIL29266.1"/>
    <property type="molecule type" value="Genomic_DNA"/>
</dbReference>
<evidence type="ECO:0000313" key="11">
    <source>
        <dbReference type="EMBL" id="PIL29266.1"/>
    </source>
</evidence>
<comment type="caution">
    <text evidence="11">The sequence shown here is derived from an EMBL/GenBank/DDBJ whole genome shotgun (WGS) entry which is preliminary data.</text>
</comment>
<evidence type="ECO:0000256" key="7">
    <source>
        <dbReference type="ARBA" id="ARBA00023004"/>
    </source>
</evidence>
<dbReference type="Proteomes" id="UP000230002">
    <property type="component" value="Unassembled WGS sequence"/>
</dbReference>
<gene>
    <name evidence="11" type="ORF">GSI_09316</name>
</gene>
<dbReference type="STRING" id="1077348.A0A2G8S665"/>
<dbReference type="GO" id="GO:0020037">
    <property type="term" value="F:heme binding"/>
    <property type="evidence" value="ECO:0007669"/>
    <property type="project" value="InterPro"/>
</dbReference>
<dbReference type="Pfam" id="PF00067">
    <property type="entry name" value="p450"/>
    <property type="match status" value="1"/>
</dbReference>
<dbReference type="GO" id="GO:0016705">
    <property type="term" value="F:oxidoreductase activity, acting on paired donors, with incorporation or reduction of molecular oxygen"/>
    <property type="evidence" value="ECO:0007669"/>
    <property type="project" value="InterPro"/>
</dbReference>
<name>A0A2G8S665_9APHY</name>
<dbReference type="GO" id="GO:0005506">
    <property type="term" value="F:iron ion binding"/>
    <property type="evidence" value="ECO:0007669"/>
    <property type="project" value="InterPro"/>
</dbReference>
<keyword evidence="12" id="KW-1185">Reference proteome</keyword>
<comment type="pathway">
    <text evidence="2">Secondary metabolite biosynthesis.</text>
</comment>
<keyword evidence="5 9" id="KW-0479">Metal-binding</keyword>
<comment type="similarity">
    <text evidence="3">Belongs to the cytochrome P450 family.</text>
</comment>
<keyword evidence="7 9" id="KW-0408">Iron</keyword>